<evidence type="ECO:0008006" key="17">
    <source>
        <dbReference type="Google" id="ProtNLM"/>
    </source>
</evidence>
<evidence type="ECO:0000256" key="5">
    <source>
        <dbReference type="ARBA" id="ARBA00022989"/>
    </source>
</evidence>
<evidence type="ECO:0000313" key="16">
    <source>
        <dbReference type="Proteomes" id="UP000494165"/>
    </source>
</evidence>
<keyword evidence="3 12" id="KW-0732">Signal</keyword>
<proteinExistence type="predicted"/>
<dbReference type="Gene3D" id="1.10.10.60">
    <property type="entry name" value="Homeodomain-like"/>
    <property type="match status" value="2"/>
</dbReference>
<dbReference type="CDD" id="cd06257">
    <property type="entry name" value="DnaJ"/>
    <property type="match status" value="1"/>
</dbReference>
<protein>
    <recommendedName>
        <fullName evidence="17">DnaJ homolog subfamily C member 1</fullName>
    </recommendedName>
</protein>
<dbReference type="OrthoDB" id="1420887at2759"/>
<feature type="transmembrane region" description="Helical" evidence="11">
    <location>
        <begin position="127"/>
        <end position="147"/>
    </location>
</feature>
<organism evidence="15 16">
    <name type="scientific">Cloeon dipterum</name>
    <dbReference type="NCBI Taxonomy" id="197152"/>
    <lineage>
        <taxon>Eukaryota</taxon>
        <taxon>Metazoa</taxon>
        <taxon>Ecdysozoa</taxon>
        <taxon>Arthropoda</taxon>
        <taxon>Hexapoda</taxon>
        <taxon>Insecta</taxon>
        <taxon>Pterygota</taxon>
        <taxon>Palaeoptera</taxon>
        <taxon>Ephemeroptera</taxon>
        <taxon>Pisciforma</taxon>
        <taxon>Baetidae</taxon>
        <taxon>Cloeon</taxon>
    </lineage>
</organism>
<evidence type="ECO:0000259" key="14">
    <source>
        <dbReference type="PROSITE" id="PS50090"/>
    </source>
</evidence>
<evidence type="ECO:0000256" key="10">
    <source>
        <dbReference type="SAM" id="MobiDB-lite"/>
    </source>
</evidence>
<dbReference type="PANTHER" id="PTHR44653">
    <property type="entry name" value="DNAJ HOMOLOG SUBFAMILY C MEMBER 1"/>
    <property type="match status" value="1"/>
</dbReference>
<dbReference type="AlphaFoldDB" id="A0A8S1DQQ4"/>
<accession>A0A8S1DQQ4</accession>
<keyword evidence="16" id="KW-1185">Reference proteome</keyword>
<evidence type="ECO:0000256" key="7">
    <source>
        <dbReference type="ARBA" id="ARBA00023186"/>
    </source>
</evidence>
<dbReference type="PRINTS" id="PR00625">
    <property type="entry name" value="JDOMAIN"/>
</dbReference>
<evidence type="ECO:0000256" key="1">
    <source>
        <dbReference type="ARBA" id="ARBA00004123"/>
    </source>
</evidence>
<evidence type="ECO:0000256" key="4">
    <source>
        <dbReference type="ARBA" id="ARBA00022737"/>
    </source>
</evidence>
<dbReference type="InterPro" id="IPR036869">
    <property type="entry name" value="J_dom_sf"/>
</dbReference>
<dbReference type="SMART" id="SM00717">
    <property type="entry name" value="SANT"/>
    <property type="match status" value="2"/>
</dbReference>
<dbReference type="Pfam" id="PF00226">
    <property type="entry name" value="DnaJ"/>
    <property type="match status" value="1"/>
</dbReference>
<keyword evidence="2 11" id="KW-0812">Transmembrane</keyword>
<comment type="subcellular location">
    <subcellularLocation>
        <location evidence="9">Endomembrane system</location>
        <topology evidence="9">Single-pass membrane protein</topology>
    </subcellularLocation>
    <subcellularLocation>
        <location evidence="1">Nucleus</location>
    </subcellularLocation>
</comment>
<dbReference type="InterPro" id="IPR009057">
    <property type="entry name" value="Homeodomain-like_sf"/>
</dbReference>
<gene>
    <name evidence="15" type="ORF">CLODIP_2_CD04194</name>
</gene>
<keyword evidence="5 11" id="KW-1133">Transmembrane helix</keyword>
<feature type="region of interest" description="Disordered" evidence="10">
    <location>
        <begin position="229"/>
        <end position="266"/>
    </location>
</feature>
<evidence type="ECO:0000256" key="11">
    <source>
        <dbReference type="SAM" id="Phobius"/>
    </source>
</evidence>
<dbReference type="SUPFAM" id="SSF46565">
    <property type="entry name" value="Chaperone J-domain"/>
    <property type="match status" value="1"/>
</dbReference>
<dbReference type="PROSITE" id="PS50076">
    <property type="entry name" value="DNAJ_2"/>
    <property type="match status" value="1"/>
</dbReference>
<evidence type="ECO:0000256" key="12">
    <source>
        <dbReference type="SAM" id="SignalP"/>
    </source>
</evidence>
<dbReference type="FunFam" id="1.10.10.60:FF:000180">
    <property type="entry name" value="DnaJ (Hsp40) homolog, subfamily C, member 2"/>
    <property type="match status" value="1"/>
</dbReference>
<feature type="chain" id="PRO_5035774881" description="DnaJ homolog subfamily C member 1" evidence="12">
    <location>
        <begin position="21"/>
        <end position="458"/>
    </location>
</feature>
<evidence type="ECO:0000313" key="15">
    <source>
        <dbReference type="EMBL" id="CAB3386154.1"/>
    </source>
</evidence>
<dbReference type="InterPro" id="IPR018253">
    <property type="entry name" value="DnaJ_domain_CS"/>
</dbReference>
<feature type="region of interest" description="Disordered" evidence="10">
    <location>
        <begin position="436"/>
        <end position="458"/>
    </location>
</feature>
<dbReference type="SMART" id="SM00271">
    <property type="entry name" value="DnaJ"/>
    <property type="match status" value="1"/>
</dbReference>
<sequence length="458" mass="52136">MARWLLLLAVGLCVAAGAHAWATDEMELFDLVEEVNKNFYELLGVPQDAETKEIKKAFRKLSLVTHPDKNDAPDADVQFRQLVGVYEVLSDAKKRERYHEVLEFGLPDWRSAVFYFRRVRKMGLLEMAVILFMILTVGQYAVLWASYAERKYTIEQNLTAKSKKIQKKAKKGGAPEEDVADFGLEKPSVFHLLPFQSVRFVYLVVTGAPQLYRIATELWEERKRRIQEEEELANQESSEEDEPKEKKPRKRKTFQPPEMTFDAEENSVAESVEEVVAEPKVVRPPPIVGGLWTDDDFAELARLTKKFPGGIPNRWERIAESMNRTVPEVTHMAKRVLEDLAKASPVEEEQEVAPEVEAAPKKVKTKGGKLGGAAEGAAEASKWSQQQQKALETALIKFPKSTTDRWVKIAKCVPEKSTEECMMRFKYLAEMIKKKKKEAEGNQADAETPETDLCEQEE</sequence>
<dbReference type="GO" id="GO:0005634">
    <property type="term" value="C:nucleus"/>
    <property type="evidence" value="ECO:0007669"/>
    <property type="project" value="UniProtKB-SubCell"/>
</dbReference>
<feature type="region of interest" description="Disordered" evidence="10">
    <location>
        <begin position="344"/>
        <end position="385"/>
    </location>
</feature>
<feature type="domain" description="Myb-like" evidence="14">
    <location>
        <begin position="381"/>
        <end position="429"/>
    </location>
</feature>
<dbReference type="InterPro" id="IPR052606">
    <property type="entry name" value="DnaJ_domain_protein"/>
</dbReference>
<evidence type="ECO:0000256" key="6">
    <source>
        <dbReference type="ARBA" id="ARBA00023136"/>
    </source>
</evidence>
<dbReference type="InterPro" id="IPR001005">
    <property type="entry name" value="SANT/Myb"/>
</dbReference>
<dbReference type="InterPro" id="IPR001623">
    <property type="entry name" value="DnaJ_domain"/>
</dbReference>
<dbReference type="GO" id="GO:0012505">
    <property type="term" value="C:endomembrane system"/>
    <property type="evidence" value="ECO:0007669"/>
    <property type="project" value="UniProtKB-SubCell"/>
</dbReference>
<comment type="caution">
    <text evidence="15">The sequence shown here is derived from an EMBL/GenBank/DDBJ whole genome shotgun (WGS) entry which is preliminary data.</text>
</comment>
<reference evidence="15 16" key="1">
    <citation type="submission" date="2020-04" db="EMBL/GenBank/DDBJ databases">
        <authorList>
            <person name="Alioto T."/>
            <person name="Alioto T."/>
            <person name="Gomez Garrido J."/>
        </authorList>
    </citation>
    <scope>NUCLEOTIDE SEQUENCE [LARGE SCALE GENOMIC DNA]</scope>
</reference>
<dbReference type="Pfam" id="PF23082">
    <property type="entry name" value="Myb_DNA-binding_2"/>
    <property type="match status" value="2"/>
</dbReference>
<dbReference type="EMBL" id="CADEPI010000458">
    <property type="protein sequence ID" value="CAB3386154.1"/>
    <property type="molecule type" value="Genomic_DNA"/>
</dbReference>
<dbReference type="PANTHER" id="PTHR44653:SF2">
    <property type="entry name" value="DNAJ HOMOLOG SUBFAMILY C MEMBER 1"/>
    <property type="match status" value="1"/>
</dbReference>
<evidence type="ECO:0000256" key="3">
    <source>
        <dbReference type="ARBA" id="ARBA00022729"/>
    </source>
</evidence>
<evidence type="ECO:0000259" key="13">
    <source>
        <dbReference type="PROSITE" id="PS50076"/>
    </source>
</evidence>
<dbReference type="Gene3D" id="1.10.287.110">
    <property type="entry name" value="DnaJ domain"/>
    <property type="match status" value="1"/>
</dbReference>
<feature type="signal peptide" evidence="12">
    <location>
        <begin position="1"/>
        <end position="20"/>
    </location>
</feature>
<feature type="domain" description="J" evidence="13">
    <location>
        <begin position="38"/>
        <end position="102"/>
    </location>
</feature>
<name>A0A8S1DQQ4_9INSE</name>
<dbReference type="Proteomes" id="UP000494165">
    <property type="component" value="Unassembled WGS sequence"/>
</dbReference>
<evidence type="ECO:0000256" key="2">
    <source>
        <dbReference type="ARBA" id="ARBA00022692"/>
    </source>
</evidence>
<keyword evidence="4" id="KW-0677">Repeat</keyword>
<dbReference type="PROSITE" id="PS50090">
    <property type="entry name" value="MYB_LIKE"/>
    <property type="match status" value="1"/>
</dbReference>
<keyword evidence="7" id="KW-0143">Chaperone</keyword>
<feature type="compositionally biased region" description="Acidic residues" evidence="10">
    <location>
        <begin position="447"/>
        <end position="458"/>
    </location>
</feature>
<feature type="compositionally biased region" description="Acidic residues" evidence="10">
    <location>
        <begin position="229"/>
        <end position="242"/>
    </location>
</feature>
<dbReference type="CDD" id="cd00167">
    <property type="entry name" value="SANT"/>
    <property type="match status" value="2"/>
</dbReference>
<evidence type="ECO:0000256" key="8">
    <source>
        <dbReference type="ARBA" id="ARBA00023242"/>
    </source>
</evidence>
<dbReference type="SUPFAM" id="SSF46689">
    <property type="entry name" value="Homeodomain-like"/>
    <property type="match status" value="2"/>
</dbReference>
<keyword evidence="6 11" id="KW-0472">Membrane</keyword>
<dbReference type="PROSITE" id="PS00636">
    <property type="entry name" value="DNAJ_1"/>
    <property type="match status" value="1"/>
</dbReference>
<keyword evidence="8" id="KW-0539">Nucleus</keyword>
<evidence type="ECO:0000256" key="9">
    <source>
        <dbReference type="ARBA" id="ARBA00037847"/>
    </source>
</evidence>